<protein>
    <submittedName>
        <fullName evidence="4">Uncharacterized protein</fullName>
    </submittedName>
</protein>
<keyword evidence="5" id="KW-1185">Reference proteome</keyword>
<dbReference type="InterPro" id="IPR019734">
    <property type="entry name" value="TPR_rpt"/>
</dbReference>
<proteinExistence type="predicted"/>
<reference evidence="4 5" key="1">
    <citation type="submission" date="2019-07" db="EMBL/GenBank/DDBJ databases">
        <title>Whole genome shotgun sequence of Microvirga aerophila NBRC 106136.</title>
        <authorList>
            <person name="Hosoyama A."/>
            <person name="Uohara A."/>
            <person name="Ohji S."/>
            <person name="Ichikawa N."/>
        </authorList>
    </citation>
    <scope>NUCLEOTIDE SEQUENCE [LARGE SCALE GENOMIC DNA]</scope>
    <source>
        <strain evidence="4 5">NBRC 106136</strain>
    </source>
</reference>
<dbReference type="Gene3D" id="1.25.40.10">
    <property type="entry name" value="Tetratricopeptide repeat domain"/>
    <property type="match status" value="1"/>
</dbReference>
<keyword evidence="1" id="KW-0677">Repeat</keyword>
<accession>A0A512BN93</accession>
<dbReference type="InterPro" id="IPR013105">
    <property type="entry name" value="TPR_2"/>
</dbReference>
<evidence type="ECO:0000313" key="4">
    <source>
        <dbReference type="EMBL" id="GEO13432.1"/>
    </source>
</evidence>
<keyword evidence="2 3" id="KW-0802">TPR repeat</keyword>
<dbReference type="EMBL" id="BJYU01000009">
    <property type="protein sequence ID" value="GEO13432.1"/>
    <property type="molecule type" value="Genomic_DNA"/>
</dbReference>
<name>A0A512BN93_9HYPH</name>
<feature type="repeat" description="TPR" evidence="3">
    <location>
        <begin position="43"/>
        <end position="76"/>
    </location>
</feature>
<evidence type="ECO:0000256" key="3">
    <source>
        <dbReference type="PROSITE-ProRule" id="PRU00339"/>
    </source>
</evidence>
<dbReference type="Proteomes" id="UP000321085">
    <property type="component" value="Unassembled WGS sequence"/>
</dbReference>
<dbReference type="AlphaFoldDB" id="A0A512BN93"/>
<comment type="caution">
    <text evidence="4">The sequence shown here is derived from an EMBL/GenBank/DDBJ whole genome shotgun (WGS) entry which is preliminary data.</text>
</comment>
<dbReference type="RefSeq" id="WP_147021691.1">
    <property type="nucleotide sequence ID" value="NZ_BJYU01000009.1"/>
</dbReference>
<dbReference type="SUPFAM" id="SSF48452">
    <property type="entry name" value="TPR-like"/>
    <property type="match status" value="1"/>
</dbReference>
<evidence type="ECO:0000313" key="5">
    <source>
        <dbReference type="Proteomes" id="UP000321085"/>
    </source>
</evidence>
<organism evidence="4 5">
    <name type="scientific">Microvirga aerophila</name>
    <dbReference type="NCBI Taxonomy" id="670291"/>
    <lineage>
        <taxon>Bacteria</taxon>
        <taxon>Pseudomonadati</taxon>
        <taxon>Pseudomonadota</taxon>
        <taxon>Alphaproteobacteria</taxon>
        <taxon>Hyphomicrobiales</taxon>
        <taxon>Methylobacteriaceae</taxon>
        <taxon>Microvirga</taxon>
    </lineage>
</organism>
<evidence type="ECO:0000256" key="1">
    <source>
        <dbReference type="ARBA" id="ARBA00022737"/>
    </source>
</evidence>
<evidence type="ECO:0000256" key="2">
    <source>
        <dbReference type="ARBA" id="ARBA00022803"/>
    </source>
</evidence>
<dbReference type="Pfam" id="PF07719">
    <property type="entry name" value="TPR_2"/>
    <property type="match status" value="1"/>
</dbReference>
<dbReference type="InterPro" id="IPR011990">
    <property type="entry name" value="TPR-like_helical_dom_sf"/>
</dbReference>
<sequence length="98" mass="11486">MVIALISNSQFRLPYILKFIYGKQGDDHTFSAPESCRENDYDAQFYLCRGITMYHLGEYDKAISDFGRALRINWRDENVVQWLDRAERARAEEARSAT</sequence>
<dbReference type="PROSITE" id="PS50005">
    <property type="entry name" value="TPR"/>
    <property type="match status" value="1"/>
</dbReference>
<gene>
    <name evidence="4" type="ORF">MAE02_11280</name>
</gene>